<dbReference type="InParanoid" id="T0RBZ1"/>
<evidence type="ECO:0000256" key="1">
    <source>
        <dbReference type="SAM" id="MobiDB-lite"/>
    </source>
</evidence>
<organism evidence="2 3">
    <name type="scientific">Saprolegnia diclina (strain VS20)</name>
    <dbReference type="NCBI Taxonomy" id="1156394"/>
    <lineage>
        <taxon>Eukaryota</taxon>
        <taxon>Sar</taxon>
        <taxon>Stramenopiles</taxon>
        <taxon>Oomycota</taxon>
        <taxon>Saprolegniomycetes</taxon>
        <taxon>Saprolegniales</taxon>
        <taxon>Saprolegniaceae</taxon>
        <taxon>Saprolegnia</taxon>
    </lineage>
</organism>
<feature type="compositionally biased region" description="Polar residues" evidence="1">
    <location>
        <begin position="396"/>
        <end position="408"/>
    </location>
</feature>
<feature type="region of interest" description="Disordered" evidence="1">
    <location>
        <begin position="175"/>
        <end position="279"/>
    </location>
</feature>
<gene>
    <name evidence="2" type="ORF">SDRG_15096</name>
</gene>
<feature type="region of interest" description="Disordered" evidence="1">
    <location>
        <begin position="374"/>
        <end position="417"/>
    </location>
</feature>
<sequence>MEFSRPASPTGSTGTVVDDDELETEIYEAAQLTGDYSKCHILDAPLAWQMAHRDPSLPPLFTTEPPPESDLEYFSGVAMAKGVQDGFFTPAWTTSWATSCAAPAATTPTSPTRASAPAGPVSDSAASEPWASATSVPDAHSWTPPAPSAWWSTAHADVPNPIHVVFPEAAAAAQPVPDATTTSSHAWASTPCATEASMPESDASSEGVPTPVHRGQGEAAPETTQHSAQPRYVAAEAPIYDAPEPMPKKPKPTTSAAAESPCGGHVPAPTFDPATAGSTSWGWHSDERWYNVPADPPVYAWQDHTPSPPWGASFASWASSSSWSCDTASEGYSEDISVCGDDVMSTTDVSEDMSDIDDDDAYSDDVDMSEYWDDETDMSSTDQENATDAPPHAFSRRSTPYEATTQPVSPAPHRPASPHRQQIVWVFIIHPHAERVRHVQSYNRL</sequence>
<dbReference type="Proteomes" id="UP000030762">
    <property type="component" value="Unassembled WGS sequence"/>
</dbReference>
<dbReference type="GeneID" id="19955823"/>
<accession>T0RBZ1</accession>
<dbReference type="AlphaFoldDB" id="T0RBZ1"/>
<dbReference type="VEuPathDB" id="FungiDB:SDRG_15096"/>
<keyword evidence="3" id="KW-1185">Reference proteome</keyword>
<name>T0RBZ1_SAPDV</name>
<evidence type="ECO:0000313" key="2">
    <source>
        <dbReference type="EMBL" id="EQC27087.1"/>
    </source>
</evidence>
<dbReference type="RefSeq" id="XP_008619481.1">
    <property type="nucleotide sequence ID" value="XM_008621259.1"/>
</dbReference>
<feature type="compositionally biased region" description="Low complexity" evidence="1">
    <location>
        <begin position="175"/>
        <end position="190"/>
    </location>
</feature>
<protein>
    <submittedName>
        <fullName evidence="2">Uncharacterized protein</fullName>
    </submittedName>
</protein>
<proteinExistence type="predicted"/>
<feature type="compositionally biased region" description="Low complexity" evidence="1">
    <location>
        <begin position="102"/>
        <end position="118"/>
    </location>
</feature>
<evidence type="ECO:0000313" key="3">
    <source>
        <dbReference type="Proteomes" id="UP000030762"/>
    </source>
</evidence>
<dbReference type="EMBL" id="JH767215">
    <property type="protein sequence ID" value="EQC27087.1"/>
    <property type="molecule type" value="Genomic_DNA"/>
</dbReference>
<reference evidence="2 3" key="1">
    <citation type="submission" date="2012-04" db="EMBL/GenBank/DDBJ databases">
        <title>The Genome Sequence of Saprolegnia declina VS20.</title>
        <authorList>
            <consortium name="The Broad Institute Genome Sequencing Platform"/>
            <person name="Russ C."/>
            <person name="Nusbaum C."/>
            <person name="Tyler B."/>
            <person name="van West P."/>
            <person name="Dieguez-Uribeondo J."/>
            <person name="de Bruijn I."/>
            <person name="Tripathy S."/>
            <person name="Jiang R."/>
            <person name="Young S.K."/>
            <person name="Zeng Q."/>
            <person name="Gargeya S."/>
            <person name="Fitzgerald M."/>
            <person name="Haas B."/>
            <person name="Abouelleil A."/>
            <person name="Alvarado L."/>
            <person name="Arachchi H.M."/>
            <person name="Berlin A."/>
            <person name="Chapman S.B."/>
            <person name="Goldberg J."/>
            <person name="Griggs A."/>
            <person name="Gujja S."/>
            <person name="Hansen M."/>
            <person name="Howarth C."/>
            <person name="Imamovic A."/>
            <person name="Larimer J."/>
            <person name="McCowen C."/>
            <person name="Montmayeur A."/>
            <person name="Murphy C."/>
            <person name="Neiman D."/>
            <person name="Pearson M."/>
            <person name="Priest M."/>
            <person name="Roberts A."/>
            <person name="Saif S."/>
            <person name="Shea T."/>
            <person name="Sisk P."/>
            <person name="Sykes S."/>
            <person name="Wortman J."/>
            <person name="Nusbaum C."/>
            <person name="Birren B."/>
        </authorList>
    </citation>
    <scope>NUCLEOTIDE SEQUENCE [LARGE SCALE GENOMIC DNA]</scope>
    <source>
        <strain evidence="2 3">VS20</strain>
    </source>
</reference>
<feature type="region of interest" description="Disordered" evidence="1">
    <location>
        <begin position="102"/>
        <end position="140"/>
    </location>
</feature>